<feature type="coiled-coil region" evidence="4">
    <location>
        <begin position="322"/>
        <end position="381"/>
    </location>
</feature>
<reference evidence="7 8" key="1">
    <citation type="journal article" date="2020" name="Nat. Commun.">
        <title>Genome of Tripterygium wilfordii and identification of cytochrome P450 involved in triptolide biosynthesis.</title>
        <authorList>
            <person name="Tu L."/>
            <person name="Su P."/>
            <person name="Zhang Z."/>
            <person name="Gao L."/>
            <person name="Wang J."/>
            <person name="Hu T."/>
            <person name="Zhou J."/>
            <person name="Zhang Y."/>
            <person name="Zhao Y."/>
            <person name="Liu Y."/>
            <person name="Song Y."/>
            <person name="Tong Y."/>
            <person name="Lu Y."/>
            <person name="Yang J."/>
            <person name="Xu C."/>
            <person name="Jia M."/>
            <person name="Peters R.J."/>
            <person name="Huang L."/>
            <person name="Gao W."/>
        </authorList>
    </citation>
    <scope>NUCLEOTIDE SEQUENCE [LARGE SCALE GENOMIC DNA]</scope>
    <source>
        <strain evidence="8">cv. XIE 37</strain>
        <tissue evidence="7">Leaf</tissue>
    </source>
</reference>
<evidence type="ECO:0000256" key="3">
    <source>
        <dbReference type="ARBA" id="ARBA00022786"/>
    </source>
</evidence>
<feature type="domain" description="Protein kinase" evidence="6">
    <location>
        <begin position="410"/>
        <end position="454"/>
    </location>
</feature>
<dbReference type="EMBL" id="JAAARO010000004">
    <property type="protein sequence ID" value="KAF5748057.1"/>
    <property type="molecule type" value="Genomic_DNA"/>
</dbReference>
<name>A0A7J7DP30_TRIWF</name>
<dbReference type="GO" id="GO:0061630">
    <property type="term" value="F:ubiquitin protein ligase activity"/>
    <property type="evidence" value="ECO:0007669"/>
    <property type="project" value="UniProtKB-EC"/>
</dbReference>
<dbReference type="PANTHER" id="PTHR45647">
    <property type="entry name" value="OS02G0152300 PROTEIN"/>
    <property type="match status" value="1"/>
</dbReference>
<evidence type="ECO:0000256" key="5">
    <source>
        <dbReference type="SAM" id="MobiDB-lite"/>
    </source>
</evidence>
<dbReference type="PANTHER" id="PTHR45647:SF132">
    <property type="entry name" value="KINASE WITH ADENINE NUCLEOTIDE ALPHA HYDROLASES-LIKE DOMAIN-CONTAINING PROTEIN"/>
    <property type="match status" value="1"/>
</dbReference>
<dbReference type="InterPro" id="IPR014729">
    <property type="entry name" value="Rossmann-like_a/b/a_fold"/>
</dbReference>
<keyword evidence="8" id="KW-1185">Reference proteome</keyword>
<protein>
    <recommendedName>
        <fullName evidence="2">RING-type E3 ubiquitin transferase</fullName>
        <ecNumber evidence="2">2.3.2.27</ecNumber>
    </recommendedName>
</protein>
<dbReference type="Proteomes" id="UP000593562">
    <property type="component" value="Unassembled WGS sequence"/>
</dbReference>
<evidence type="ECO:0000259" key="6">
    <source>
        <dbReference type="PROSITE" id="PS50011"/>
    </source>
</evidence>
<accession>A0A7J7DP30</accession>
<evidence type="ECO:0000256" key="4">
    <source>
        <dbReference type="SAM" id="Coils"/>
    </source>
</evidence>
<sequence length="454" mass="51189">MWMPKNSTERREGSSGLVAVAIDKDKGSQNALKWAVDWPDRLNQVADAYRESTFVCKDPDSQTKDMFLRFRCFCTRKDIQCKDIVLEDIDVAKGLIEYVSQTAIEALVVGASSKTGFLRRFKTADIPGSVSKGAPDFCSVYVISKGKISSMRSASRPAPTISPLRNQLLSTKPPPPLETTPLQATSTTAQDVSLSFPLHFFLFCSGRASIDRIFPEFYDNMETVQTARLSNISDIESNHSFESMHYRRKSLDANSLTEFSSISQENERSSSVSQAMDDVEAEMRRLKLELKQTMEMYSTACKEAPTAKQKARELHRWKLEEERRLEEALLAEEAALAIAEKEKAKSKAAIEAAEAAQRIAELEAQKRINAEMKALKEAEDKRRAFDALTQSDVRYRKYTIQEIEAATEFFTESRKIGEGGYGPVYKCYLDHTRVAMKVLRPDAAQGRSQFQQEV</sequence>
<dbReference type="Gene3D" id="3.30.200.20">
    <property type="entry name" value="Phosphorylase Kinase, domain 1"/>
    <property type="match status" value="1"/>
</dbReference>
<evidence type="ECO:0000256" key="1">
    <source>
        <dbReference type="ARBA" id="ARBA00000900"/>
    </source>
</evidence>
<dbReference type="EC" id="2.3.2.27" evidence="2"/>
<dbReference type="Gene3D" id="3.40.50.620">
    <property type="entry name" value="HUPs"/>
    <property type="match status" value="1"/>
</dbReference>
<dbReference type="PROSITE" id="PS50011">
    <property type="entry name" value="PROTEIN_KINASE_DOM"/>
    <property type="match status" value="1"/>
</dbReference>
<keyword evidence="4" id="KW-0175">Coiled coil</keyword>
<evidence type="ECO:0000256" key="2">
    <source>
        <dbReference type="ARBA" id="ARBA00012483"/>
    </source>
</evidence>
<keyword evidence="3" id="KW-0833">Ubl conjugation pathway</keyword>
<feature type="region of interest" description="Disordered" evidence="5">
    <location>
        <begin position="153"/>
        <end position="184"/>
    </location>
</feature>
<evidence type="ECO:0000313" key="7">
    <source>
        <dbReference type="EMBL" id="KAF5748057.1"/>
    </source>
</evidence>
<dbReference type="InterPro" id="IPR000719">
    <property type="entry name" value="Prot_kinase_dom"/>
</dbReference>
<comment type="caution">
    <text evidence="7">The sequence shown here is derived from an EMBL/GenBank/DDBJ whole genome shotgun (WGS) entry which is preliminary data.</text>
</comment>
<dbReference type="SUPFAM" id="SSF56112">
    <property type="entry name" value="Protein kinase-like (PK-like)"/>
    <property type="match status" value="1"/>
</dbReference>
<feature type="coiled-coil region" evidence="4">
    <location>
        <begin position="269"/>
        <end position="296"/>
    </location>
</feature>
<comment type="catalytic activity">
    <reaction evidence="1">
        <text>S-ubiquitinyl-[E2 ubiquitin-conjugating enzyme]-L-cysteine + [acceptor protein]-L-lysine = [E2 ubiquitin-conjugating enzyme]-L-cysteine + N(6)-ubiquitinyl-[acceptor protein]-L-lysine.</text>
        <dbReference type="EC" id="2.3.2.27"/>
    </reaction>
</comment>
<dbReference type="GO" id="GO:0004672">
    <property type="term" value="F:protein kinase activity"/>
    <property type="evidence" value="ECO:0007669"/>
    <property type="project" value="InterPro"/>
</dbReference>
<dbReference type="CDD" id="cd01989">
    <property type="entry name" value="USP_STK_Ubox_N"/>
    <property type="match status" value="1"/>
</dbReference>
<organism evidence="7 8">
    <name type="scientific">Tripterygium wilfordii</name>
    <name type="common">Thunder God vine</name>
    <dbReference type="NCBI Taxonomy" id="458696"/>
    <lineage>
        <taxon>Eukaryota</taxon>
        <taxon>Viridiplantae</taxon>
        <taxon>Streptophyta</taxon>
        <taxon>Embryophyta</taxon>
        <taxon>Tracheophyta</taxon>
        <taxon>Spermatophyta</taxon>
        <taxon>Magnoliopsida</taxon>
        <taxon>eudicotyledons</taxon>
        <taxon>Gunneridae</taxon>
        <taxon>Pentapetalae</taxon>
        <taxon>rosids</taxon>
        <taxon>fabids</taxon>
        <taxon>Celastrales</taxon>
        <taxon>Celastraceae</taxon>
        <taxon>Tripterygium</taxon>
    </lineage>
</organism>
<proteinExistence type="predicted"/>
<gene>
    <name evidence="7" type="ORF">HS088_TW04G00005</name>
</gene>
<dbReference type="AlphaFoldDB" id="A0A7J7DP30"/>
<dbReference type="InParanoid" id="A0A7J7DP30"/>
<dbReference type="GO" id="GO:0005524">
    <property type="term" value="F:ATP binding"/>
    <property type="evidence" value="ECO:0007669"/>
    <property type="project" value="InterPro"/>
</dbReference>
<dbReference type="SUPFAM" id="SSF52402">
    <property type="entry name" value="Adenine nucleotide alpha hydrolases-like"/>
    <property type="match status" value="1"/>
</dbReference>
<evidence type="ECO:0000313" key="8">
    <source>
        <dbReference type="Proteomes" id="UP000593562"/>
    </source>
</evidence>
<dbReference type="InterPro" id="IPR051348">
    <property type="entry name" value="U-box_ubiquitin_ligases"/>
</dbReference>
<dbReference type="InterPro" id="IPR011009">
    <property type="entry name" value="Kinase-like_dom_sf"/>
</dbReference>